<evidence type="ECO:0000256" key="2">
    <source>
        <dbReference type="ARBA" id="ARBA00023125"/>
    </source>
</evidence>
<evidence type="ECO:0000313" key="6">
    <source>
        <dbReference type="Proteomes" id="UP001194632"/>
    </source>
</evidence>
<evidence type="ECO:0000259" key="4">
    <source>
        <dbReference type="PROSITE" id="PS50932"/>
    </source>
</evidence>
<proteinExistence type="predicted"/>
<accession>A0AB73HFU3</accession>
<dbReference type="PANTHER" id="PTHR30146:SF150">
    <property type="entry name" value="ARABINOSE METABOLISM TRANSCRIPTIONAL REPRESSOR"/>
    <property type="match status" value="1"/>
</dbReference>
<dbReference type="Gene3D" id="1.10.260.40">
    <property type="entry name" value="lambda repressor-like DNA-binding domains"/>
    <property type="match status" value="1"/>
</dbReference>
<keyword evidence="1" id="KW-0805">Transcription regulation</keyword>
<feature type="domain" description="HTH lacI-type" evidence="4">
    <location>
        <begin position="4"/>
        <end position="58"/>
    </location>
</feature>
<dbReference type="Pfam" id="PF13377">
    <property type="entry name" value="Peripla_BP_3"/>
    <property type="match status" value="1"/>
</dbReference>
<dbReference type="CDD" id="cd01392">
    <property type="entry name" value="HTH_LacI"/>
    <property type="match status" value="1"/>
</dbReference>
<organism evidence="5 6">
    <name type="scientific">Pediococcus pentosaceus</name>
    <dbReference type="NCBI Taxonomy" id="1255"/>
    <lineage>
        <taxon>Bacteria</taxon>
        <taxon>Bacillati</taxon>
        <taxon>Bacillota</taxon>
        <taxon>Bacilli</taxon>
        <taxon>Lactobacillales</taxon>
        <taxon>Lactobacillaceae</taxon>
        <taxon>Pediococcus</taxon>
    </lineage>
</organism>
<name>A0AB73HFU3_PEDPE</name>
<evidence type="ECO:0000313" key="5">
    <source>
        <dbReference type="EMBL" id="MBF7114201.1"/>
    </source>
</evidence>
<evidence type="ECO:0000256" key="3">
    <source>
        <dbReference type="ARBA" id="ARBA00023163"/>
    </source>
</evidence>
<comment type="caution">
    <text evidence="5">The sequence shown here is derived from an EMBL/GenBank/DDBJ whole genome shotgun (WGS) entry which is preliminary data.</text>
</comment>
<dbReference type="AlphaFoldDB" id="A0AB73HFU3"/>
<dbReference type="SUPFAM" id="SSF47413">
    <property type="entry name" value="lambda repressor-like DNA-binding domains"/>
    <property type="match status" value="1"/>
</dbReference>
<dbReference type="GO" id="GO:0000976">
    <property type="term" value="F:transcription cis-regulatory region binding"/>
    <property type="evidence" value="ECO:0007669"/>
    <property type="project" value="TreeGrafter"/>
</dbReference>
<dbReference type="Gene3D" id="3.40.50.2300">
    <property type="match status" value="2"/>
</dbReference>
<dbReference type="InterPro" id="IPR000843">
    <property type="entry name" value="HTH_LacI"/>
</dbReference>
<dbReference type="PROSITE" id="PS00356">
    <property type="entry name" value="HTH_LACI_1"/>
    <property type="match status" value="1"/>
</dbReference>
<dbReference type="SUPFAM" id="SSF53822">
    <property type="entry name" value="Periplasmic binding protein-like I"/>
    <property type="match status" value="1"/>
</dbReference>
<reference evidence="5" key="1">
    <citation type="submission" date="2020-11" db="EMBL/GenBank/DDBJ databases">
        <title>Antibiotic susceptibility profiles of Pediococcus pentosaceus from various origins and their implications for the safety assessment of strains with food-technology applications.</title>
        <authorList>
            <person name="Shani N."/>
            <person name="Oberhaensli S."/>
            <person name="Arias E."/>
        </authorList>
    </citation>
    <scope>NUCLEOTIDE SEQUENCE</scope>
    <source>
        <strain evidence="5">FAM 24207</strain>
    </source>
</reference>
<dbReference type="PRINTS" id="PR00036">
    <property type="entry name" value="HTHLACI"/>
</dbReference>
<dbReference type="GO" id="GO:0003700">
    <property type="term" value="F:DNA-binding transcription factor activity"/>
    <property type="evidence" value="ECO:0007669"/>
    <property type="project" value="TreeGrafter"/>
</dbReference>
<dbReference type="PROSITE" id="PS50932">
    <property type="entry name" value="HTH_LACI_2"/>
    <property type="match status" value="1"/>
</dbReference>
<dbReference type="SMART" id="SM00354">
    <property type="entry name" value="HTH_LACI"/>
    <property type="match status" value="1"/>
</dbReference>
<dbReference type="InterPro" id="IPR046335">
    <property type="entry name" value="LacI/GalR-like_sensor"/>
</dbReference>
<gene>
    <name evidence="5" type="ORF">ITQ90_01430</name>
</gene>
<dbReference type="PANTHER" id="PTHR30146">
    <property type="entry name" value="LACI-RELATED TRANSCRIPTIONAL REPRESSOR"/>
    <property type="match status" value="1"/>
</dbReference>
<sequence>MKKITIKDIAKLANVSVSTVSRVINNDAGVAAETQDRIERIIKQENYQPSMIARGMVSQKTRMIAVIVSDITNPYFHELVAALEKKLLNSGYSLSLFDSQTALTLDAKNGVSVEVETINRIRKNHFDATIILGGLVDRISIPSPYLEALKNLVNEMPTIVIGSIAVKNLIHSENLIYLNRDQSIPIKLLINYMLRKKYQNFIFIGGNDSAWITKMRTDAFKETLVNNHIDVKNLTILNNNFYAEDGYNAAKYIIKNQIDFDAVVAINDRVASGFLRGIRDLSNREFLDFGLGSCEFFEESRFNIPRITSVDHNIALLGSTISNSLIRSLEGLTIQPITLDVTPKLVIGETC</sequence>
<dbReference type="InterPro" id="IPR010982">
    <property type="entry name" value="Lambda_DNA-bd_dom_sf"/>
</dbReference>
<dbReference type="InterPro" id="IPR028082">
    <property type="entry name" value="Peripla_BP_I"/>
</dbReference>
<evidence type="ECO:0000256" key="1">
    <source>
        <dbReference type="ARBA" id="ARBA00023015"/>
    </source>
</evidence>
<protein>
    <submittedName>
        <fullName evidence="5">LacI family DNA-binding transcriptional regulator</fullName>
    </submittedName>
</protein>
<keyword evidence="2 5" id="KW-0238">DNA-binding</keyword>
<dbReference type="Pfam" id="PF00356">
    <property type="entry name" value="LacI"/>
    <property type="match status" value="1"/>
</dbReference>
<keyword evidence="3" id="KW-0804">Transcription</keyword>
<dbReference type="CDD" id="cd06267">
    <property type="entry name" value="PBP1_LacI_sugar_binding-like"/>
    <property type="match status" value="1"/>
</dbReference>
<dbReference type="Proteomes" id="UP001194632">
    <property type="component" value="Unassembled WGS sequence"/>
</dbReference>
<dbReference type="RefSeq" id="WP_159252930.1">
    <property type="nucleotide sequence ID" value="NZ_CP197205.1"/>
</dbReference>
<dbReference type="EMBL" id="JADOFP010000001">
    <property type="protein sequence ID" value="MBF7114201.1"/>
    <property type="molecule type" value="Genomic_DNA"/>
</dbReference>